<evidence type="ECO:0000313" key="10">
    <source>
        <dbReference type="Proteomes" id="UP001198220"/>
    </source>
</evidence>
<feature type="chain" id="PRO_5042180906" description="peptidylprolyl isomerase" evidence="7">
    <location>
        <begin position="20"/>
        <end position="349"/>
    </location>
</feature>
<reference evidence="9 10" key="1">
    <citation type="submission" date="2021-10" db="EMBL/GenBank/DDBJ databases">
        <title>Anaerobic single-cell dispensing facilitates the cultivation of human gut bacteria.</title>
        <authorList>
            <person name="Afrizal A."/>
        </authorList>
    </citation>
    <scope>NUCLEOTIDE SEQUENCE [LARGE SCALE GENOMIC DNA]</scope>
    <source>
        <strain evidence="9 10">CLA-AA-H276</strain>
    </source>
</reference>
<comment type="caution">
    <text evidence="9">The sequence shown here is derived from an EMBL/GenBank/DDBJ whole genome shotgun (WGS) entry which is preliminary data.</text>
</comment>
<gene>
    <name evidence="9" type="ORF">LKD36_09230</name>
</gene>
<name>A0AAE3DA05_9FIRM</name>
<sequence length="349" mass="39434">MKKKSGCWLIILCMLISLAGCGKQETALITGSGETVSQSSEMAAVTVNDEEISLREWNFYVRMNQMQWEKEELEDEGDEMWSQEVDEEGTTLEESLKEQVLDTLIQTHIMNQHAEEYQVSLTEEETDKLKARADSFMKDYHEALLSYAGADAAFVEQMLAQTELSGKVAEAMTRDFDPGLSEEDYRREGICYVLISTTGLRDEDGNLTPFTAEEVAERTALAEMLVQKSRAAGSLKIEAEAEGLTPIESSMGAENGFDGQEPLMLDAARRLEVGEISDPVETEEGWFIVQHTSDYDEDGTEYWKEYLTEQAKEEECSRIYEEWKGAADITFHQDVLDRVEVKTVLKDLL</sequence>
<dbReference type="PANTHER" id="PTHR47245:SF1">
    <property type="entry name" value="FOLDASE PROTEIN PRSA"/>
    <property type="match status" value="1"/>
</dbReference>
<keyword evidence="10" id="KW-1185">Reference proteome</keyword>
<evidence type="ECO:0000313" key="9">
    <source>
        <dbReference type="EMBL" id="MCC2126363.1"/>
    </source>
</evidence>
<dbReference type="PROSITE" id="PS50198">
    <property type="entry name" value="PPIC_PPIASE_2"/>
    <property type="match status" value="1"/>
</dbReference>
<keyword evidence="3 7" id="KW-0732">Signal</keyword>
<dbReference type="InterPro" id="IPR027304">
    <property type="entry name" value="Trigger_fact/SurA_dom_sf"/>
</dbReference>
<dbReference type="PANTHER" id="PTHR47245">
    <property type="entry name" value="PEPTIDYLPROLYL ISOMERASE"/>
    <property type="match status" value="1"/>
</dbReference>
<dbReference type="AlphaFoldDB" id="A0AAE3DA05"/>
<evidence type="ECO:0000256" key="3">
    <source>
        <dbReference type="ARBA" id="ARBA00022729"/>
    </source>
</evidence>
<proteinExistence type="predicted"/>
<accession>A0AAE3DA05</accession>
<feature type="signal peptide" evidence="7">
    <location>
        <begin position="1"/>
        <end position="19"/>
    </location>
</feature>
<feature type="domain" description="PpiC" evidence="8">
    <location>
        <begin position="192"/>
        <end position="293"/>
    </location>
</feature>
<dbReference type="Gene3D" id="1.10.4030.10">
    <property type="entry name" value="Porin chaperone SurA, peptide-binding domain"/>
    <property type="match status" value="1"/>
</dbReference>
<dbReference type="RefSeq" id="WP_308459456.1">
    <property type="nucleotide sequence ID" value="NZ_JAJEPS010000008.1"/>
</dbReference>
<keyword evidence="5 6" id="KW-0413">Isomerase</keyword>
<evidence type="ECO:0000256" key="7">
    <source>
        <dbReference type="SAM" id="SignalP"/>
    </source>
</evidence>
<dbReference type="Pfam" id="PF13623">
    <property type="entry name" value="SurA_N_2"/>
    <property type="match status" value="1"/>
</dbReference>
<dbReference type="SUPFAM" id="SSF54534">
    <property type="entry name" value="FKBP-like"/>
    <property type="match status" value="1"/>
</dbReference>
<dbReference type="Gene3D" id="3.10.50.40">
    <property type="match status" value="1"/>
</dbReference>
<dbReference type="InterPro" id="IPR000297">
    <property type="entry name" value="PPIase_PpiC"/>
</dbReference>
<protein>
    <recommendedName>
        <fullName evidence="2">peptidylprolyl isomerase</fullName>
        <ecNumber evidence="2">5.2.1.8</ecNumber>
    </recommendedName>
</protein>
<dbReference type="GO" id="GO:0003755">
    <property type="term" value="F:peptidyl-prolyl cis-trans isomerase activity"/>
    <property type="evidence" value="ECO:0007669"/>
    <property type="project" value="UniProtKB-KW"/>
</dbReference>
<dbReference type="SUPFAM" id="SSF109998">
    <property type="entry name" value="Triger factor/SurA peptide-binding domain-like"/>
    <property type="match status" value="1"/>
</dbReference>
<evidence type="ECO:0000256" key="4">
    <source>
        <dbReference type="ARBA" id="ARBA00023110"/>
    </source>
</evidence>
<dbReference type="Proteomes" id="UP001198220">
    <property type="component" value="Unassembled WGS sequence"/>
</dbReference>
<dbReference type="EMBL" id="JAJEPS010000008">
    <property type="protein sequence ID" value="MCC2126363.1"/>
    <property type="molecule type" value="Genomic_DNA"/>
</dbReference>
<dbReference type="InterPro" id="IPR046357">
    <property type="entry name" value="PPIase_dom_sf"/>
</dbReference>
<evidence type="ECO:0000256" key="5">
    <source>
        <dbReference type="ARBA" id="ARBA00023235"/>
    </source>
</evidence>
<keyword evidence="4 6" id="KW-0697">Rotamase</keyword>
<evidence type="ECO:0000256" key="1">
    <source>
        <dbReference type="ARBA" id="ARBA00000971"/>
    </source>
</evidence>
<evidence type="ECO:0000259" key="8">
    <source>
        <dbReference type="PROSITE" id="PS50198"/>
    </source>
</evidence>
<dbReference type="InterPro" id="IPR050245">
    <property type="entry name" value="PrsA_foldase"/>
</dbReference>
<evidence type="ECO:0000256" key="2">
    <source>
        <dbReference type="ARBA" id="ARBA00013194"/>
    </source>
</evidence>
<dbReference type="EC" id="5.2.1.8" evidence="2"/>
<dbReference type="PROSITE" id="PS51257">
    <property type="entry name" value="PROKAR_LIPOPROTEIN"/>
    <property type="match status" value="1"/>
</dbReference>
<organism evidence="9 10">
    <name type="scientific">Hominiventricola filiformis</name>
    <dbReference type="NCBI Taxonomy" id="2885352"/>
    <lineage>
        <taxon>Bacteria</taxon>
        <taxon>Bacillati</taxon>
        <taxon>Bacillota</taxon>
        <taxon>Clostridia</taxon>
        <taxon>Lachnospirales</taxon>
        <taxon>Lachnospiraceae</taxon>
        <taxon>Hominiventricola</taxon>
    </lineage>
</organism>
<comment type="catalytic activity">
    <reaction evidence="1">
        <text>[protein]-peptidylproline (omega=180) = [protein]-peptidylproline (omega=0)</text>
        <dbReference type="Rhea" id="RHEA:16237"/>
        <dbReference type="Rhea" id="RHEA-COMP:10747"/>
        <dbReference type="Rhea" id="RHEA-COMP:10748"/>
        <dbReference type="ChEBI" id="CHEBI:83833"/>
        <dbReference type="ChEBI" id="CHEBI:83834"/>
        <dbReference type="EC" id="5.2.1.8"/>
    </reaction>
</comment>
<evidence type="ECO:0000256" key="6">
    <source>
        <dbReference type="PROSITE-ProRule" id="PRU00278"/>
    </source>
</evidence>